<comment type="caution">
    <text evidence="1">The sequence shown here is derived from an EMBL/GenBank/DDBJ whole genome shotgun (WGS) entry which is preliminary data.</text>
</comment>
<organism evidence="1 2">
    <name type="scientific">Acaulospora colombiana</name>
    <dbReference type="NCBI Taxonomy" id="27376"/>
    <lineage>
        <taxon>Eukaryota</taxon>
        <taxon>Fungi</taxon>
        <taxon>Fungi incertae sedis</taxon>
        <taxon>Mucoromycota</taxon>
        <taxon>Glomeromycotina</taxon>
        <taxon>Glomeromycetes</taxon>
        <taxon>Diversisporales</taxon>
        <taxon>Acaulosporaceae</taxon>
        <taxon>Acaulospora</taxon>
    </lineage>
</organism>
<dbReference type="EMBL" id="CAJVPT010009596">
    <property type="protein sequence ID" value="CAG8563156.1"/>
    <property type="molecule type" value="Genomic_DNA"/>
</dbReference>
<sequence length="83" mass="8852">MSTKTERSTTAVTKPTDDLNLRANGRLAGASLDILSISKGPTEPGEVKAKLTTALRSIDCVLRLPQVTGITLLESFSARKSDH</sequence>
<keyword evidence="2" id="KW-1185">Reference proteome</keyword>
<evidence type="ECO:0000313" key="2">
    <source>
        <dbReference type="Proteomes" id="UP000789525"/>
    </source>
</evidence>
<gene>
    <name evidence="1" type="ORF">ACOLOM_LOCUS5314</name>
</gene>
<protein>
    <submittedName>
        <fullName evidence="1">5188_t:CDS:1</fullName>
    </submittedName>
</protein>
<proteinExistence type="predicted"/>
<feature type="non-terminal residue" evidence="1">
    <location>
        <position position="83"/>
    </location>
</feature>
<reference evidence="1" key="1">
    <citation type="submission" date="2021-06" db="EMBL/GenBank/DDBJ databases">
        <authorList>
            <person name="Kallberg Y."/>
            <person name="Tangrot J."/>
            <person name="Rosling A."/>
        </authorList>
    </citation>
    <scope>NUCLEOTIDE SEQUENCE</scope>
    <source>
        <strain evidence="1">CL356</strain>
    </source>
</reference>
<name>A0ACA9M2F3_9GLOM</name>
<dbReference type="Proteomes" id="UP000789525">
    <property type="component" value="Unassembled WGS sequence"/>
</dbReference>
<accession>A0ACA9M2F3</accession>
<evidence type="ECO:0000313" key="1">
    <source>
        <dbReference type="EMBL" id="CAG8563156.1"/>
    </source>
</evidence>